<dbReference type="InterPro" id="IPR014755">
    <property type="entry name" value="Cu-Rt/internalin_Ig-like"/>
</dbReference>
<name>A0A291QUN9_9BACT</name>
<dbReference type="OrthoDB" id="610082at2"/>
<dbReference type="RefSeq" id="WP_098194033.1">
    <property type="nucleotide sequence ID" value="NZ_CP023777.1"/>
</dbReference>
<dbReference type="Gene3D" id="2.60.40.1220">
    <property type="match status" value="2"/>
</dbReference>
<keyword evidence="5" id="KW-1185">Reference proteome</keyword>
<proteinExistence type="predicted"/>
<evidence type="ECO:0000259" key="3">
    <source>
        <dbReference type="PROSITE" id="PS50093"/>
    </source>
</evidence>
<dbReference type="InterPro" id="IPR013783">
    <property type="entry name" value="Ig-like_fold"/>
</dbReference>
<dbReference type="Pfam" id="PF18911">
    <property type="entry name" value="PKD_4"/>
    <property type="match status" value="1"/>
</dbReference>
<reference evidence="4 5" key="1">
    <citation type="submission" date="2017-10" db="EMBL/GenBank/DDBJ databases">
        <title>Paenichitinophaga pekingensis gen. nov., sp. nov., isolated from activated sludge.</title>
        <authorList>
            <person name="Jin D."/>
            <person name="Kong X."/>
            <person name="Deng Y."/>
            <person name="Bai Z."/>
        </authorList>
    </citation>
    <scope>NUCLEOTIDE SEQUENCE [LARGE SCALE GENOMIC DNA]</scope>
    <source>
        <strain evidence="4 5">13</strain>
    </source>
</reference>
<dbReference type="InterPro" id="IPR026341">
    <property type="entry name" value="T9SS_type_B"/>
</dbReference>
<sequence>MPRILTFLIFLFCIAFANPTMAQCGKGQSPGTAFPLCGTEDFSQDNVPLCDGELLSVDGCTVTGYAAKNAFWYKFHTYGGGLFTFTIVPNLISEDYDWVIYDITNRDATQVQNNPSWIVAANFAPGGGNTGTATNVNSGPVVCGSNDQPYFNKSPDLQANRDYLLVIIHFANSQQGYKITFDKGAGQANLTNPVPLEFSTAAYDCQTNTIRVTLSKPILCSSITAASEQFQIQGNPATITNVEGLGCDTLFDTKELLFTIDRTLPGGTYTLEPKPGAIMPEDMCGNRIPLSGGIDFNADPPPALQLPTASISGCNPNTIRLDFPQPIAVSSLHSDGSNFSVTGPQAVTVSQITYTDNGGYTVQVILNLAAPLGAPGDYTVSIVQALQGQACTAPLTGDAAPFNLAPGSPATINIVPVTTCAAQQLTLQFSHPVNCSSIAADGTDFNITGPAAVTVAGIDKTNCNGTTTSIVLNLQAPLLTPGSYTVNVAQGSDNNTLIDECGEITPVNTNASFNIDPPQPASIQSIDPFDCATNIITIHFDKAIQCSTLLPANFSLLAPDNSAVNITAVNPVCNNGLATEVQIDLGNRLVMQGNYVLATVNDRVKDNCENFINDQLNIPVDIEAGAGFATYDALDCAPQSIRVHFTKSVQSSSIHLDGSDFDISGPATVQITSVDLIPNTNLAGYATGIVLNLQTPLTVPGAYNLVMNATAQLLDSCYQPQDVNNDELTIDVKAIAAPGFQPIGTSNCAVTALDLSFDKAILCNTITANAFQVIDPNNNPVTVSSVDIPNCTNGTTGTVRLNFQDRILENGNYTVRVLPNTLTDNCMQAFSTDDFTWTVNIPPGAIIQSYQPLNCAPESLTITLDKPVQCNTLHTDGADFIISGPSAVSIQEVQFTCNNGETQNITIVFNDRVITGGTYHLQLNNTAQILDACYQSMDINTSFPFNVPIVAAANLSGYSPFDCAPQSFTIQFSNPVKANTIQPDGSDFTISGTQNIQVTGVQLNPNTDGLVQEVTLDLDDRITLAGNYTVQVNSNTIIDACFQPVSGQVSIPVSIQPGAVIQSVNTSGCSPNTLTVQFDKPIQCNTLQQDGSDFSISGPSAIGITAMQSNCNTSGLTSSITLTLNQRIITGGTYNLIIATNSILDECYQPSPVNTQQTFNIASSPEVPFNSVIAPGCRGTIIQIPFTANILCSSIDDDGSQFTISGPGAVNVIGVNKHCNGGVTNRLDLLLSAPILLKGTYTVTLQNGSSGHSILSECYIPTPVGSNANFSTPGTVDATFQMDVQQICENTTVQLSHDGANDVNSWQWFVNGTLASSDQNTTLQFDTYGDRNITLIVSNGTCSDTAMQGFDAEPEIEASFQLNAASFCSQDQVIFTNTSTGNAQSYQWQFGDGTINVTPSPPPKIYPNTGRDETYQVMLIAQSPNGCLDSASMNIKVSATCSVVVPTAFTPNNDGINDYLYPVNSQKTDNMIFRVYNRYGQLLFESRDPAYRWNGQFKGELQPAGTYVWTLEYTDRESRQDIKQKGYSVLIR</sequence>
<dbReference type="EMBL" id="CP023777">
    <property type="protein sequence ID" value="ATL47656.1"/>
    <property type="molecule type" value="Genomic_DNA"/>
</dbReference>
<evidence type="ECO:0000256" key="1">
    <source>
        <dbReference type="ARBA" id="ARBA00022729"/>
    </source>
</evidence>
<dbReference type="Proteomes" id="UP000220133">
    <property type="component" value="Chromosome"/>
</dbReference>
<dbReference type="InterPro" id="IPR035986">
    <property type="entry name" value="PKD_dom_sf"/>
</dbReference>
<organism evidence="4 5">
    <name type="scientific">Chitinophaga caeni</name>
    <dbReference type="NCBI Taxonomy" id="2029983"/>
    <lineage>
        <taxon>Bacteria</taxon>
        <taxon>Pseudomonadati</taxon>
        <taxon>Bacteroidota</taxon>
        <taxon>Chitinophagia</taxon>
        <taxon>Chitinophagales</taxon>
        <taxon>Chitinophagaceae</taxon>
        <taxon>Chitinophaga</taxon>
    </lineage>
</organism>
<evidence type="ECO:0000256" key="2">
    <source>
        <dbReference type="SAM" id="SignalP"/>
    </source>
</evidence>
<feature type="domain" description="PKD" evidence="3">
    <location>
        <begin position="1356"/>
        <end position="1444"/>
    </location>
</feature>
<dbReference type="Gene3D" id="2.60.40.10">
    <property type="entry name" value="Immunoglobulins"/>
    <property type="match status" value="2"/>
</dbReference>
<dbReference type="PROSITE" id="PS50093">
    <property type="entry name" value="PKD"/>
    <property type="match status" value="1"/>
</dbReference>
<feature type="chain" id="PRO_5012764752" description="PKD domain-containing protein" evidence="2">
    <location>
        <begin position="23"/>
        <end position="1532"/>
    </location>
</feature>
<dbReference type="InterPro" id="IPR000601">
    <property type="entry name" value="PKD_dom"/>
</dbReference>
<dbReference type="Pfam" id="PF13585">
    <property type="entry name" value="CHU_C"/>
    <property type="match status" value="1"/>
</dbReference>
<accession>A0A291QUN9</accession>
<dbReference type="SUPFAM" id="SSF49299">
    <property type="entry name" value="PKD domain"/>
    <property type="match status" value="2"/>
</dbReference>
<evidence type="ECO:0000313" key="5">
    <source>
        <dbReference type="Proteomes" id="UP000220133"/>
    </source>
</evidence>
<dbReference type="NCBIfam" id="TIGR04131">
    <property type="entry name" value="Bac_Flav_CTERM"/>
    <property type="match status" value="1"/>
</dbReference>
<feature type="signal peptide" evidence="2">
    <location>
        <begin position="1"/>
        <end position="22"/>
    </location>
</feature>
<dbReference type="KEGG" id="cbae:COR50_11035"/>
<keyword evidence="1 2" id="KW-0732">Signal</keyword>
<gene>
    <name evidence="4" type="ORF">COR50_11035</name>
</gene>
<evidence type="ECO:0000313" key="4">
    <source>
        <dbReference type="EMBL" id="ATL47656.1"/>
    </source>
</evidence>
<protein>
    <recommendedName>
        <fullName evidence="3">PKD domain-containing protein</fullName>
    </recommendedName>
</protein>
<dbReference type="CDD" id="cd00146">
    <property type="entry name" value="PKD"/>
    <property type="match status" value="1"/>
</dbReference>